<evidence type="ECO:0000256" key="4">
    <source>
        <dbReference type="SAM" id="MobiDB-lite"/>
    </source>
</evidence>
<dbReference type="Gene3D" id="2.60.40.1120">
    <property type="entry name" value="Carboxypeptidase-like, regulatory domain"/>
    <property type="match status" value="1"/>
</dbReference>
<dbReference type="Pfam" id="PF25183">
    <property type="entry name" value="OMP_b-brl_4"/>
    <property type="match status" value="1"/>
</dbReference>
<dbReference type="RefSeq" id="WP_015896626.1">
    <property type="nucleotide sequence ID" value="NC_012483.1"/>
</dbReference>
<dbReference type="Proteomes" id="UP000002207">
    <property type="component" value="Chromosome"/>
</dbReference>
<keyword evidence="7" id="KW-1185">Reference proteome</keyword>
<feature type="compositionally biased region" description="Polar residues" evidence="4">
    <location>
        <begin position="187"/>
        <end position="196"/>
    </location>
</feature>
<evidence type="ECO:0000256" key="2">
    <source>
        <dbReference type="ARBA" id="ARBA00023136"/>
    </source>
</evidence>
<dbReference type="InterPro" id="IPR036942">
    <property type="entry name" value="Beta-barrel_TonB_sf"/>
</dbReference>
<name>C1F6J2_ACIC5</name>
<comment type="subcellular location">
    <subcellularLocation>
        <location evidence="1">Cell outer membrane</location>
    </subcellularLocation>
</comment>
<dbReference type="HOGENOM" id="CLU_006298_0_0_0"/>
<gene>
    <name evidence="6" type="ordered locus">ACP_1493</name>
</gene>
<proteinExistence type="predicted"/>
<dbReference type="InterPro" id="IPR057601">
    <property type="entry name" value="Oar-like_b-barrel"/>
</dbReference>
<dbReference type="AlphaFoldDB" id="C1F6J2"/>
<reference evidence="6 7" key="1">
    <citation type="journal article" date="2009" name="Appl. Environ. Microbiol.">
        <title>Three genomes from the phylum Acidobacteria provide insight into the lifestyles of these microorganisms in soils.</title>
        <authorList>
            <person name="Ward N.L."/>
            <person name="Challacombe J.F."/>
            <person name="Janssen P.H."/>
            <person name="Henrissat B."/>
            <person name="Coutinho P.M."/>
            <person name="Wu M."/>
            <person name="Xie G."/>
            <person name="Haft D.H."/>
            <person name="Sait M."/>
            <person name="Badger J."/>
            <person name="Barabote R.D."/>
            <person name="Bradley B."/>
            <person name="Brettin T.S."/>
            <person name="Brinkac L.M."/>
            <person name="Bruce D."/>
            <person name="Creasy T."/>
            <person name="Daugherty S.C."/>
            <person name="Davidsen T.M."/>
            <person name="DeBoy R.T."/>
            <person name="Detter J.C."/>
            <person name="Dodson R.J."/>
            <person name="Durkin A.S."/>
            <person name="Ganapathy A."/>
            <person name="Gwinn-Giglio M."/>
            <person name="Han C.S."/>
            <person name="Khouri H."/>
            <person name="Kiss H."/>
            <person name="Kothari S.P."/>
            <person name="Madupu R."/>
            <person name="Nelson K.E."/>
            <person name="Nelson W.C."/>
            <person name="Paulsen I."/>
            <person name="Penn K."/>
            <person name="Ren Q."/>
            <person name="Rosovitz M.J."/>
            <person name="Selengut J.D."/>
            <person name="Shrivastava S."/>
            <person name="Sullivan S.A."/>
            <person name="Tapia R."/>
            <person name="Thompson L.S."/>
            <person name="Watkins K.L."/>
            <person name="Yang Q."/>
            <person name="Yu C."/>
            <person name="Zafar N."/>
            <person name="Zhou L."/>
            <person name="Kuske C.R."/>
        </authorList>
    </citation>
    <scope>NUCLEOTIDE SEQUENCE [LARGE SCALE GENOMIC DNA]</scope>
    <source>
        <strain evidence="7">ATCC 51196 / DSM 11244 / BCRC 80197 / JCM 7670 / NBRC 15755 / NCIMB 13165 / 161</strain>
    </source>
</reference>
<evidence type="ECO:0000313" key="6">
    <source>
        <dbReference type="EMBL" id="ACO31560.1"/>
    </source>
</evidence>
<dbReference type="SUPFAM" id="SSF49464">
    <property type="entry name" value="Carboxypeptidase regulatory domain-like"/>
    <property type="match status" value="1"/>
</dbReference>
<sequence length="1174" mass="125992">MSSSFPRPSLGIALRCILLTVLIAVAVPGAIGQFRGSLSGTVTDSTGAVIPGANVTLRDLSTNHTLTAKTNRSGVYVFNQLPPSHFALTVSSKGFRTKVLPDVGIVPEQPNTKNVQMQAGSAAQTVTVNGNQTPLLETSTASIGGTISSREIQHMPSFGRDPFQLAQLAPGAFGNGAQAAGGGASSLPGSNRSSTGAAGGIFTTENAPQVVANGNQNENNGISIDGISTVSAVWGGASVITPSEDSIQDVKIVTNSYDAENGRFSGAQIQVISKSGSNRVHGSAFLLAYRPGLNAYQAWNGPGSLAAGTPASRGLTKDTQRYNQWGGSIGGPFWKNHLFGFFNYETLRNNTVTTSLGWYDTPQFDGLAPSGSIASKFLTVAGAGVSNLGQVAVTCDQAGLVEGQNCRTVNGGLNIGTPLTNGLGHQDTSYTSASNPGVGNGLGSTPDIAEYTTANPTTINDAQYNGRFDADIGAKDRATFTIYWVPETTTNYNGTVRPYNFWHHDSINDAFSGIWDHTFSPTLLNEARANAAGWRWNEIQSNPQAPFGLPQDNISQIGNLNNSSPGTTFNYFGAGGPSVFDQWTYSYDDVLTKVAGNHNLKFGGGLTRLYYLSEVPYSARPNYTFYNVWDFLNDAPEAESGTFNPITGTPTINRQDDREDLWDAFVQDDWKVSPTLTLNLGLRWSYFGPLSSKENNLSIVEFGSGPAMLTNMHMRLGGNLYNAQKQNWGPQFGFAWSPARENGHMVFRGGFGLNYNQEEIAIAASGVNNVPLVVNSSFNSTSPTQINPDIVYGVPGDVHSLLGYPANPNAIVSFNSAHLPSSGTVVLAAFPASIPTQYTYHYSLDTQMQFGKEWVATLGYQGSTSRHTITQENLNAYADALHIPFNPAVDVINYFSNEGNANYNAMLATLKHQFSRGFMAEAQYTWSKSMDDGSQPYYEDPYPYDPRLAWGRSDYNVENAFRLYGLWQPNYFHNQNGLLAKTLGGWTLSGILNLDTGFPWTPTFNGVQNGQLYYSGSGYGTLRPAAYLGGNGHDMSNTALEAGHPNVNYPQGSLAYFAIPSYTPVTAPFPAQFAAPPPPGVARNSFTGPNYRDLDATITKAFGLPDNRILGNHAALEFRVDAFNVFNTVNLNPGSIDTSIANQSGSTFVSNPTFGQARSALGSRIVDMQARFSF</sequence>
<evidence type="ECO:0000259" key="5">
    <source>
        <dbReference type="Pfam" id="PF25183"/>
    </source>
</evidence>
<feature type="domain" description="TonB-dependent transporter Oar-like beta-barrel" evidence="5">
    <location>
        <begin position="272"/>
        <end position="1165"/>
    </location>
</feature>
<dbReference type="OrthoDB" id="97893at2"/>
<dbReference type="EMBL" id="CP001472">
    <property type="protein sequence ID" value="ACO31560.1"/>
    <property type="molecule type" value="Genomic_DNA"/>
</dbReference>
<keyword evidence="2" id="KW-0472">Membrane</keyword>
<evidence type="ECO:0000256" key="3">
    <source>
        <dbReference type="ARBA" id="ARBA00023237"/>
    </source>
</evidence>
<keyword evidence="3" id="KW-0998">Cell outer membrane</keyword>
<dbReference type="KEGG" id="aca:ACP_1493"/>
<protein>
    <recommendedName>
        <fullName evidence="5">TonB-dependent transporter Oar-like beta-barrel domain-containing protein</fullName>
    </recommendedName>
</protein>
<dbReference type="Gene3D" id="2.40.170.20">
    <property type="entry name" value="TonB-dependent receptor, beta-barrel domain"/>
    <property type="match status" value="1"/>
</dbReference>
<evidence type="ECO:0000313" key="7">
    <source>
        <dbReference type="Proteomes" id="UP000002207"/>
    </source>
</evidence>
<accession>C1F6J2</accession>
<dbReference type="GO" id="GO:0009279">
    <property type="term" value="C:cell outer membrane"/>
    <property type="evidence" value="ECO:0007669"/>
    <property type="project" value="UniProtKB-SubCell"/>
</dbReference>
<evidence type="ECO:0000256" key="1">
    <source>
        <dbReference type="ARBA" id="ARBA00004442"/>
    </source>
</evidence>
<dbReference type="InParanoid" id="C1F6J2"/>
<dbReference type="InterPro" id="IPR008969">
    <property type="entry name" value="CarboxyPept-like_regulatory"/>
</dbReference>
<organism evidence="6 7">
    <name type="scientific">Acidobacterium capsulatum (strain ATCC 51196 / DSM 11244 / BCRC 80197 / JCM 7670 / NBRC 15755 / NCIMB 13165 / 161)</name>
    <dbReference type="NCBI Taxonomy" id="240015"/>
    <lineage>
        <taxon>Bacteria</taxon>
        <taxon>Pseudomonadati</taxon>
        <taxon>Acidobacteriota</taxon>
        <taxon>Terriglobia</taxon>
        <taxon>Terriglobales</taxon>
        <taxon>Acidobacteriaceae</taxon>
        <taxon>Acidobacterium</taxon>
    </lineage>
</organism>
<dbReference type="Pfam" id="PF13620">
    <property type="entry name" value="CarboxypepD_reg"/>
    <property type="match status" value="1"/>
</dbReference>
<dbReference type="eggNOG" id="COG4771">
    <property type="taxonomic scope" value="Bacteria"/>
</dbReference>
<dbReference type="STRING" id="240015.ACP_1493"/>
<dbReference type="SUPFAM" id="SSF56935">
    <property type="entry name" value="Porins"/>
    <property type="match status" value="1"/>
</dbReference>
<feature type="region of interest" description="Disordered" evidence="4">
    <location>
        <begin position="178"/>
        <end position="200"/>
    </location>
</feature>